<feature type="site" description="Histone H3K4me3 binding" evidence="8">
    <location>
        <position position="606"/>
    </location>
</feature>
<feature type="binding site" evidence="9">
    <location>
        <position position="611"/>
    </location>
    <ligand>
        <name>Zn(2+)</name>
        <dbReference type="ChEBI" id="CHEBI:29105"/>
        <label>1</label>
    </ligand>
</feature>
<dbReference type="CDD" id="cd15505">
    <property type="entry name" value="PHD_ING"/>
    <property type="match status" value="1"/>
</dbReference>
<name>A0A6G1HFF7_9PEZI</name>
<evidence type="ECO:0000256" key="5">
    <source>
        <dbReference type="ARBA" id="ARBA00022833"/>
    </source>
</evidence>
<reference evidence="14" key="1">
    <citation type="journal article" date="2020" name="Stud. Mycol.">
        <title>101 Dothideomycetes genomes: a test case for predicting lifestyles and emergence of pathogens.</title>
        <authorList>
            <person name="Haridas S."/>
            <person name="Albert R."/>
            <person name="Binder M."/>
            <person name="Bloem J."/>
            <person name="Labutti K."/>
            <person name="Salamov A."/>
            <person name="Andreopoulos B."/>
            <person name="Baker S."/>
            <person name="Barry K."/>
            <person name="Bills G."/>
            <person name="Bluhm B."/>
            <person name="Cannon C."/>
            <person name="Castanera R."/>
            <person name="Culley D."/>
            <person name="Daum C."/>
            <person name="Ezra D."/>
            <person name="Gonzalez J."/>
            <person name="Henrissat B."/>
            <person name="Kuo A."/>
            <person name="Liang C."/>
            <person name="Lipzen A."/>
            <person name="Lutzoni F."/>
            <person name="Magnuson J."/>
            <person name="Mondo S."/>
            <person name="Nolan M."/>
            <person name="Ohm R."/>
            <person name="Pangilinan J."/>
            <person name="Park H.-J."/>
            <person name="Ramirez L."/>
            <person name="Alfaro M."/>
            <person name="Sun H."/>
            <person name="Tritt A."/>
            <person name="Yoshinaga Y."/>
            <person name="Zwiers L.-H."/>
            <person name="Turgeon B."/>
            <person name="Goodwin S."/>
            <person name="Spatafora J."/>
            <person name="Crous P."/>
            <person name="Grigoriev I."/>
        </authorList>
    </citation>
    <scope>NUCLEOTIDE SEQUENCE</scope>
    <source>
        <strain evidence="14">CBS 113979</strain>
    </source>
</reference>
<dbReference type="InterPro" id="IPR024610">
    <property type="entry name" value="ING_N_histone-binding"/>
</dbReference>
<dbReference type="PROSITE" id="PS50016">
    <property type="entry name" value="ZF_PHD_2"/>
    <property type="match status" value="1"/>
</dbReference>
<protein>
    <recommendedName>
        <fullName evidence="11">Chromatin modification-related protein</fullName>
    </recommendedName>
</protein>
<dbReference type="SMART" id="SM01408">
    <property type="entry name" value="ING"/>
    <property type="match status" value="1"/>
</dbReference>
<gene>
    <name evidence="14" type="ORF">K402DRAFT_367111</name>
</gene>
<evidence type="ECO:0000256" key="8">
    <source>
        <dbReference type="PIRSR" id="PIRSR628651-50"/>
    </source>
</evidence>
<evidence type="ECO:0000256" key="3">
    <source>
        <dbReference type="ARBA" id="ARBA00022723"/>
    </source>
</evidence>
<feature type="binding site" evidence="9">
    <location>
        <position position="608"/>
    </location>
    <ligand>
        <name>Zn(2+)</name>
        <dbReference type="ChEBI" id="CHEBI:29105"/>
        <label>1</label>
    </ligand>
</feature>
<dbReference type="AlphaFoldDB" id="A0A6G1HFF7"/>
<evidence type="ECO:0000256" key="12">
    <source>
        <dbReference type="SAM" id="MobiDB-lite"/>
    </source>
</evidence>
<feature type="region of interest" description="Disordered" evidence="12">
    <location>
        <begin position="1"/>
        <end position="26"/>
    </location>
</feature>
<evidence type="ECO:0000256" key="7">
    <source>
        <dbReference type="ARBA" id="ARBA00023242"/>
    </source>
</evidence>
<dbReference type="PANTHER" id="PTHR10333:SF42">
    <property type="entry name" value="INHIBITOR OF GROWTH PROTEIN 5"/>
    <property type="match status" value="1"/>
</dbReference>
<dbReference type="PANTHER" id="PTHR10333">
    <property type="entry name" value="INHIBITOR OF GROWTH PROTEIN"/>
    <property type="match status" value="1"/>
</dbReference>
<feature type="region of interest" description="Disordered" evidence="12">
    <location>
        <begin position="291"/>
        <end position="582"/>
    </location>
</feature>
<evidence type="ECO:0000313" key="14">
    <source>
        <dbReference type="EMBL" id="KAF1991782.1"/>
    </source>
</evidence>
<dbReference type="InterPro" id="IPR019787">
    <property type="entry name" value="Znf_PHD-finger"/>
</dbReference>
<feature type="site" description="Histone H3K4me3 binding" evidence="8">
    <location>
        <position position="594"/>
    </location>
</feature>
<feature type="compositionally biased region" description="Polar residues" evidence="12">
    <location>
        <begin position="329"/>
        <end position="349"/>
    </location>
</feature>
<feature type="binding site" evidence="9">
    <location>
        <position position="629"/>
    </location>
    <ligand>
        <name>Zn(2+)</name>
        <dbReference type="ChEBI" id="CHEBI:29105"/>
        <label>2</label>
    </ligand>
</feature>
<dbReference type="Gene3D" id="6.10.140.1740">
    <property type="match status" value="1"/>
</dbReference>
<evidence type="ECO:0000256" key="11">
    <source>
        <dbReference type="RuleBase" id="RU361213"/>
    </source>
</evidence>
<dbReference type="EMBL" id="ML977138">
    <property type="protein sequence ID" value="KAF1991782.1"/>
    <property type="molecule type" value="Genomic_DNA"/>
</dbReference>
<evidence type="ECO:0000256" key="4">
    <source>
        <dbReference type="ARBA" id="ARBA00022771"/>
    </source>
</evidence>
<feature type="compositionally biased region" description="Acidic residues" evidence="12">
    <location>
        <begin position="558"/>
        <end position="580"/>
    </location>
</feature>
<comment type="subunit">
    <text evidence="11">Component of an histone acetyltransferase complex. Interacts with H3K4me3 and to a lesser extent with H3K4me2.</text>
</comment>
<dbReference type="GO" id="GO:0070210">
    <property type="term" value="C:Rpd3L-Expanded complex"/>
    <property type="evidence" value="ECO:0007669"/>
    <property type="project" value="TreeGrafter"/>
</dbReference>
<sequence>MSNSAPGRRQSARQIRSTRPDNYYARGYGRTSTLGAANADSNNAAPGFFPAITHFTDSVAALPTEVIKHFSMLKEVEAKVYGPDEELKKLAAAIDKLPHPSASSAQVQQQRQSLFYQMCVNIEQVSPVLDEKIAVLATANQTLAQQLARMESSYPHVATEVSEEARLGSLTHWAYSEKDVPQKKQAVNERPRREVVSTHALARDTAAMHEGDMAAAQRSHDRREAMLARKRQQPVDSDFDDRPPPKKPGKTKKLVDATVDKVHGLGIGAGGVPGKRRKNALPMERSISAALAGAGRGAGGSPRETPAAEFVKRRPKAPPGPAPLKKKTQTPNLSAQSPHLASSPLQSSFAPIPAITAAQRPPTSRGRQPSHANSAASETPRMRPSSSATRPATITSTTLARDTATKVAPTSAASLENTEFPPLDDTSTQTVTNDTTDTLKEEQADTHEQPLELDISGAPTRPQRGSKTATPVLAAFPTDVAVGRSRSTRNNNGQTASHASSDSNATGPGKRTQKKTAAAAAEERAKPLPLPSNRKDIPRDELNDPSSPPVSPISDVPAQDDDEENVDEEGEEGDEDDEEEPRYCYCNQKSYGSMVACDNEDCKREWFHLSCVGLEKEPAENEPWLCDECAAKAKGRGRNAGQKSRRVE</sequence>
<organism evidence="14 15">
    <name type="scientific">Aulographum hederae CBS 113979</name>
    <dbReference type="NCBI Taxonomy" id="1176131"/>
    <lineage>
        <taxon>Eukaryota</taxon>
        <taxon>Fungi</taxon>
        <taxon>Dikarya</taxon>
        <taxon>Ascomycota</taxon>
        <taxon>Pezizomycotina</taxon>
        <taxon>Dothideomycetes</taxon>
        <taxon>Pleosporomycetidae</taxon>
        <taxon>Aulographales</taxon>
        <taxon>Aulographaceae</taxon>
    </lineage>
</organism>
<dbReference type="SUPFAM" id="SSF57903">
    <property type="entry name" value="FYVE/PHD zinc finger"/>
    <property type="match status" value="1"/>
</dbReference>
<keyword evidence="15" id="KW-1185">Reference proteome</keyword>
<evidence type="ECO:0000256" key="1">
    <source>
        <dbReference type="ARBA" id="ARBA00004123"/>
    </source>
</evidence>
<comment type="subcellular location">
    <subcellularLocation>
        <location evidence="1 11">Nucleus</location>
    </subcellularLocation>
</comment>
<feature type="compositionally biased region" description="Basic and acidic residues" evidence="12">
    <location>
        <begin position="437"/>
        <end position="450"/>
    </location>
</feature>
<keyword evidence="4 10" id="KW-0863">Zinc-finger</keyword>
<feature type="compositionally biased region" description="Polar residues" evidence="12">
    <location>
        <begin position="488"/>
        <end position="506"/>
    </location>
</feature>
<comment type="domain">
    <text evidence="11">The PHD-type zinc finger mediates the binding to H3K4me3.</text>
</comment>
<dbReference type="InterPro" id="IPR013083">
    <property type="entry name" value="Znf_RING/FYVE/PHD"/>
</dbReference>
<keyword evidence="3 9" id="KW-0479">Metal-binding</keyword>
<accession>A0A6G1HFF7</accession>
<feature type="binding site" evidence="9">
    <location>
        <position position="626"/>
    </location>
    <ligand>
        <name>Zn(2+)</name>
        <dbReference type="ChEBI" id="CHEBI:29105"/>
        <label>2</label>
    </ligand>
</feature>
<evidence type="ECO:0000256" key="9">
    <source>
        <dbReference type="PIRSR" id="PIRSR628651-51"/>
    </source>
</evidence>
<evidence type="ECO:0000256" key="6">
    <source>
        <dbReference type="ARBA" id="ARBA00022853"/>
    </source>
</evidence>
<dbReference type="PROSITE" id="PS01359">
    <property type="entry name" value="ZF_PHD_1"/>
    <property type="match status" value="1"/>
</dbReference>
<feature type="binding site" evidence="9">
    <location>
        <position position="584"/>
    </location>
    <ligand>
        <name>Zn(2+)</name>
        <dbReference type="ChEBI" id="CHEBI:29105"/>
        <label>1</label>
    </ligand>
</feature>
<dbReference type="GO" id="GO:0006325">
    <property type="term" value="P:chromatin organization"/>
    <property type="evidence" value="ECO:0007669"/>
    <property type="project" value="UniProtKB-KW"/>
</dbReference>
<feature type="binding site" evidence="9">
    <location>
        <position position="602"/>
    </location>
    <ligand>
        <name>Zn(2+)</name>
        <dbReference type="ChEBI" id="CHEBI:29105"/>
        <label>2</label>
    </ligand>
</feature>
<feature type="compositionally biased region" description="Low complexity" evidence="12">
    <location>
        <begin position="424"/>
        <end position="436"/>
    </location>
</feature>
<feature type="region of interest" description="Disordered" evidence="12">
    <location>
        <begin position="208"/>
        <end position="253"/>
    </location>
</feature>
<feature type="compositionally biased region" description="Polar residues" evidence="12">
    <location>
        <begin position="384"/>
        <end position="400"/>
    </location>
</feature>
<dbReference type="InterPro" id="IPR001965">
    <property type="entry name" value="Znf_PHD"/>
</dbReference>
<dbReference type="GO" id="GO:0006355">
    <property type="term" value="P:regulation of DNA-templated transcription"/>
    <property type="evidence" value="ECO:0007669"/>
    <property type="project" value="TreeGrafter"/>
</dbReference>
<feature type="compositionally biased region" description="Basic and acidic residues" evidence="12">
    <location>
        <begin position="208"/>
        <end position="227"/>
    </location>
</feature>
<comment type="similarity">
    <text evidence="2 11">Belongs to the ING family.</text>
</comment>
<dbReference type="Gene3D" id="3.30.40.10">
    <property type="entry name" value="Zinc/RING finger domain, C3HC4 (zinc finger)"/>
    <property type="match status" value="1"/>
</dbReference>
<keyword evidence="5 9" id="KW-0862">Zinc</keyword>
<feature type="site" description="Histone H3K4me3 binding" evidence="8">
    <location>
        <position position="598"/>
    </location>
</feature>
<feature type="compositionally biased region" description="Polar residues" evidence="12">
    <location>
        <begin position="361"/>
        <end position="377"/>
    </location>
</feature>
<dbReference type="InterPro" id="IPR028651">
    <property type="entry name" value="ING_fam"/>
</dbReference>
<evidence type="ECO:0000259" key="13">
    <source>
        <dbReference type="PROSITE" id="PS50016"/>
    </source>
</evidence>
<dbReference type="Proteomes" id="UP000800041">
    <property type="component" value="Unassembled WGS sequence"/>
</dbReference>
<dbReference type="GO" id="GO:0033698">
    <property type="term" value="C:Rpd3L complex"/>
    <property type="evidence" value="ECO:0007669"/>
    <property type="project" value="TreeGrafter"/>
</dbReference>
<feature type="compositionally biased region" description="Basic and acidic residues" evidence="12">
    <location>
        <begin position="533"/>
        <end position="542"/>
    </location>
</feature>
<dbReference type="GO" id="GO:0008270">
    <property type="term" value="F:zinc ion binding"/>
    <property type="evidence" value="ECO:0007669"/>
    <property type="project" value="UniProtKB-KW"/>
</dbReference>
<keyword evidence="6 11" id="KW-0156">Chromatin regulator</keyword>
<dbReference type="InterPro" id="IPR019786">
    <property type="entry name" value="Zinc_finger_PHD-type_CS"/>
</dbReference>
<keyword evidence="7 11" id="KW-0539">Nucleus</keyword>
<dbReference type="OrthoDB" id="5411773at2759"/>
<feature type="domain" description="PHD-type" evidence="13">
    <location>
        <begin position="581"/>
        <end position="632"/>
    </location>
</feature>
<feature type="site" description="Histone H3K4me3 binding" evidence="8">
    <location>
        <position position="583"/>
    </location>
</feature>
<evidence type="ECO:0000256" key="10">
    <source>
        <dbReference type="PROSITE-ProRule" id="PRU00146"/>
    </source>
</evidence>
<dbReference type="InterPro" id="IPR011011">
    <property type="entry name" value="Znf_FYVE_PHD"/>
</dbReference>
<dbReference type="SMART" id="SM00249">
    <property type="entry name" value="PHD"/>
    <property type="match status" value="1"/>
</dbReference>
<feature type="binding site" evidence="9">
    <location>
        <position position="597"/>
    </location>
    <ligand>
        <name>Zn(2+)</name>
        <dbReference type="ChEBI" id="CHEBI:29105"/>
        <label>2</label>
    </ligand>
</feature>
<comment type="function">
    <text evidence="11">Component of an histone acetyltransferase complex.</text>
</comment>
<proteinExistence type="inferred from homology"/>
<dbReference type="Pfam" id="PF12998">
    <property type="entry name" value="ING"/>
    <property type="match status" value="1"/>
</dbReference>
<feature type="binding site" evidence="9">
    <location>
        <position position="586"/>
    </location>
    <ligand>
        <name>Zn(2+)</name>
        <dbReference type="ChEBI" id="CHEBI:29105"/>
        <label>1</label>
    </ligand>
</feature>
<evidence type="ECO:0000256" key="2">
    <source>
        <dbReference type="ARBA" id="ARBA00010210"/>
    </source>
</evidence>
<evidence type="ECO:0000313" key="15">
    <source>
        <dbReference type="Proteomes" id="UP000800041"/>
    </source>
</evidence>